<dbReference type="Pfam" id="PF18765">
    <property type="entry name" value="Polbeta"/>
    <property type="match status" value="1"/>
</dbReference>
<dbReference type="Gene3D" id="3.30.460.10">
    <property type="entry name" value="Beta Polymerase, domain 2"/>
    <property type="match status" value="1"/>
</dbReference>
<organism evidence="2 3">
    <name type="scientific">candidate division WOR-1 bacterium RIFCSPHIGHO2_01_FULL_53_15</name>
    <dbReference type="NCBI Taxonomy" id="1802564"/>
    <lineage>
        <taxon>Bacteria</taxon>
        <taxon>Bacillati</taxon>
        <taxon>Saganbacteria</taxon>
    </lineage>
</organism>
<dbReference type="Proteomes" id="UP000178724">
    <property type="component" value="Unassembled WGS sequence"/>
</dbReference>
<dbReference type="PANTHER" id="PTHR33933">
    <property type="entry name" value="NUCLEOTIDYLTRANSFERASE"/>
    <property type="match status" value="1"/>
</dbReference>
<dbReference type="CDD" id="cd05403">
    <property type="entry name" value="NT_KNTase_like"/>
    <property type="match status" value="1"/>
</dbReference>
<accession>A0A1F4Q150</accession>
<dbReference type="PANTHER" id="PTHR33933:SF3">
    <property type="entry name" value="PROTEIN ADENYLYLTRANSFERASE MJ0604-RELATED"/>
    <property type="match status" value="1"/>
</dbReference>
<evidence type="ECO:0000259" key="1">
    <source>
        <dbReference type="Pfam" id="PF18765"/>
    </source>
</evidence>
<gene>
    <name evidence="2" type="ORF">A2625_05940</name>
</gene>
<evidence type="ECO:0000313" key="3">
    <source>
        <dbReference type="Proteomes" id="UP000178724"/>
    </source>
</evidence>
<dbReference type="SUPFAM" id="SSF81301">
    <property type="entry name" value="Nucleotidyltransferase"/>
    <property type="match status" value="1"/>
</dbReference>
<sequence>MQDETISSFLAEIKPLNQKINAIYLFGSRARQDFRPDSDYDVLVVTKEKDLSLKDRLIESAFDTLLKTGRYISLKVFPQAEFKRLSNIPTPFMGNVLKEGIKIG</sequence>
<dbReference type="EMBL" id="METM01000021">
    <property type="protein sequence ID" value="OGB89654.1"/>
    <property type="molecule type" value="Genomic_DNA"/>
</dbReference>
<evidence type="ECO:0000313" key="2">
    <source>
        <dbReference type="EMBL" id="OGB89654.1"/>
    </source>
</evidence>
<name>A0A1F4Q150_UNCSA</name>
<protein>
    <recommendedName>
        <fullName evidence="1">Polymerase beta nucleotidyltransferase domain-containing protein</fullName>
    </recommendedName>
</protein>
<dbReference type="InterPro" id="IPR041633">
    <property type="entry name" value="Polbeta"/>
</dbReference>
<comment type="caution">
    <text evidence="2">The sequence shown here is derived from an EMBL/GenBank/DDBJ whole genome shotgun (WGS) entry which is preliminary data.</text>
</comment>
<dbReference type="InterPro" id="IPR052548">
    <property type="entry name" value="Type_VII_TA_antitoxin"/>
</dbReference>
<proteinExistence type="predicted"/>
<dbReference type="InterPro" id="IPR043519">
    <property type="entry name" value="NT_sf"/>
</dbReference>
<reference evidence="2 3" key="1">
    <citation type="journal article" date="2016" name="Nat. Commun.">
        <title>Thousands of microbial genomes shed light on interconnected biogeochemical processes in an aquifer system.</title>
        <authorList>
            <person name="Anantharaman K."/>
            <person name="Brown C.T."/>
            <person name="Hug L.A."/>
            <person name="Sharon I."/>
            <person name="Castelle C.J."/>
            <person name="Probst A.J."/>
            <person name="Thomas B.C."/>
            <person name="Singh A."/>
            <person name="Wilkins M.J."/>
            <person name="Karaoz U."/>
            <person name="Brodie E.L."/>
            <person name="Williams K.H."/>
            <person name="Hubbard S.S."/>
            <person name="Banfield J.F."/>
        </authorList>
    </citation>
    <scope>NUCLEOTIDE SEQUENCE [LARGE SCALE GENOMIC DNA]</scope>
</reference>
<feature type="domain" description="Polymerase beta nucleotidyltransferase" evidence="1">
    <location>
        <begin position="15"/>
        <end position="103"/>
    </location>
</feature>
<dbReference type="AlphaFoldDB" id="A0A1F4Q150"/>